<dbReference type="EMBL" id="BAAABY010000044">
    <property type="protein sequence ID" value="GAA0485941.1"/>
    <property type="molecule type" value="Genomic_DNA"/>
</dbReference>
<keyword evidence="5" id="KW-1185">Reference proteome</keyword>
<proteinExistence type="predicted"/>
<dbReference type="RefSeq" id="WP_346098326.1">
    <property type="nucleotide sequence ID" value="NZ_BAAABY010000044.1"/>
</dbReference>
<gene>
    <name evidence="4" type="ORF">GCM10010361_58510</name>
</gene>
<feature type="region of interest" description="Disordered" evidence="1">
    <location>
        <begin position="210"/>
        <end position="239"/>
    </location>
</feature>
<feature type="domain" description="PepSY" evidence="3">
    <location>
        <begin position="175"/>
        <end position="224"/>
    </location>
</feature>
<evidence type="ECO:0000259" key="3">
    <source>
        <dbReference type="Pfam" id="PF03413"/>
    </source>
</evidence>
<organism evidence="4 5">
    <name type="scientific">Streptomyces olivaceiscleroticus</name>
    <dbReference type="NCBI Taxonomy" id="68245"/>
    <lineage>
        <taxon>Bacteria</taxon>
        <taxon>Bacillati</taxon>
        <taxon>Actinomycetota</taxon>
        <taxon>Actinomycetes</taxon>
        <taxon>Kitasatosporales</taxon>
        <taxon>Streptomycetaceae</taxon>
        <taxon>Streptomyces</taxon>
    </lineage>
</organism>
<dbReference type="Gene3D" id="3.10.450.40">
    <property type="match status" value="2"/>
</dbReference>
<protein>
    <submittedName>
        <fullName evidence="4">PepSY domain-containing protein</fullName>
    </submittedName>
</protein>
<feature type="compositionally biased region" description="Acidic residues" evidence="1">
    <location>
        <begin position="230"/>
        <end position="239"/>
    </location>
</feature>
<dbReference type="InterPro" id="IPR025711">
    <property type="entry name" value="PepSY"/>
</dbReference>
<feature type="compositionally biased region" description="Polar residues" evidence="1">
    <location>
        <begin position="32"/>
        <end position="44"/>
    </location>
</feature>
<feature type="chain" id="PRO_5045195494" evidence="2">
    <location>
        <begin position="24"/>
        <end position="239"/>
    </location>
</feature>
<evidence type="ECO:0000313" key="4">
    <source>
        <dbReference type="EMBL" id="GAA0485941.1"/>
    </source>
</evidence>
<feature type="domain" description="PepSY" evidence="3">
    <location>
        <begin position="89"/>
        <end position="132"/>
    </location>
</feature>
<reference evidence="5" key="1">
    <citation type="journal article" date="2019" name="Int. J. Syst. Evol. Microbiol.">
        <title>The Global Catalogue of Microorganisms (GCM) 10K type strain sequencing project: providing services to taxonomists for standard genome sequencing and annotation.</title>
        <authorList>
            <consortium name="The Broad Institute Genomics Platform"/>
            <consortium name="The Broad Institute Genome Sequencing Center for Infectious Disease"/>
            <person name="Wu L."/>
            <person name="Ma J."/>
        </authorList>
    </citation>
    <scope>NUCLEOTIDE SEQUENCE [LARGE SCALE GENOMIC DNA]</scope>
    <source>
        <strain evidence="5">JCM 4805</strain>
    </source>
</reference>
<name>A0ABP3KUL3_9ACTN</name>
<comment type="caution">
    <text evidence="4">The sequence shown here is derived from an EMBL/GenBank/DDBJ whole genome shotgun (WGS) entry which is preliminary data.</text>
</comment>
<evidence type="ECO:0000256" key="2">
    <source>
        <dbReference type="SAM" id="SignalP"/>
    </source>
</evidence>
<keyword evidence="2" id="KW-0732">Signal</keyword>
<feature type="signal peptide" evidence="2">
    <location>
        <begin position="1"/>
        <end position="23"/>
    </location>
</feature>
<sequence length="239" mass="24377">MKRNVVIATVAAAALIAGGTATAVAIGHEDGTTASNSSPAQGQQADGVASYENGQQGDTTDDNDNDNDDNGSNNDNDGGDAREARAASVTAQQAAAAALKAVPGTVTEVDLDDDASGVAWEVSVLGKDGRWHDLTVGADQAEVRHQHVDRDGDGDFGKTKVRAALNDADVDIARAAEKAAAHGTVVSVELDGPDHGTKLAWEAETVTKDGAEHHVNVAPKGGAVTQAHSDDDDHDGDDD</sequence>
<feature type="region of interest" description="Disordered" evidence="1">
    <location>
        <begin position="30"/>
        <end position="89"/>
    </location>
</feature>
<feature type="compositionally biased region" description="Acidic residues" evidence="1">
    <location>
        <begin position="59"/>
        <end position="69"/>
    </location>
</feature>
<evidence type="ECO:0000313" key="5">
    <source>
        <dbReference type="Proteomes" id="UP001500909"/>
    </source>
</evidence>
<dbReference type="Pfam" id="PF03413">
    <property type="entry name" value="PepSY"/>
    <property type="match status" value="2"/>
</dbReference>
<accession>A0ABP3KUL3</accession>
<dbReference type="Proteomes" id="UP001500909">
    <property type="component" value="Unassembled WGS sequence"/>
</dbReference>
<evidence type="ECO:0000256" key="1">
    <source>
        <dbReference type="SAM" id="MobiDB-lite"/>
    </source>
</evidence>